<evidence type="ECO:0000256" key="1">
    <source>
        <dbReference type="SAM" id="MobiDB-lite"/>
    </source>
</evidence>
<accession>A0ABT1PAY6</accession>
<comment type="caution">
    <text evidence="4">The sequence shown here is derived from an EMBL/GenBank/DDBJ whole genome shotgun (WGS) entry which is preliminary data.</text>
</comment>
<feature type="transmembrane region" description="Helical" evidence="2">
    <location>
        <begin position="153"/>
        <end position="173"/>
    </location>
</feature>
<dbReference type="Proteomes" id="UP001206206">
    <property type="component" value="Unassembled WGS sequence"/>
</dbReference>
<feature type="transmembrane region" description="Helical" evidence="2">
    <location>
        <begin position="111"/>
        <end position="133"/>
    </location>
</feature>
<reference evidence="4 5" key="1">
    <citation type="submission" date="2022-06" db="EMBL/GenBank/DDBJ databases">
        <title>Draft genome sequence of type strain Streptomyces rubrisoli DSM 42083.</title>
        <authorList>
            <person name="Duangmal K."/>
            <person name="Klaysubun C."/>
        </authorList>
    </citation>
    <scope>NUCLEOTIDE SEQUENCE [LARGE SCALE GENOMIC DNA]</scope>
    <source>
        <strain evidence="4 5">DSM 42083</strain>
    </source>
</reference>
<evidence type="ECO:0000256" key="2">
    <source>
        <dbReference type="SAM" id="Phobius"/>
    </source>
</evidence>
<gene>
    <name evidence="4" type="ORF">NON19_10950</name>
</gene>
<organism evidence="4 5">
    <name type="scientific">Streptantibioticus rubrisoli</name>
    <dbReference type="NCBI Taxonomy" id="1387313"/>
    <lineage>
        <taxon>Bacteria</taxon>
        <taxon>Bacillati</taxon>
        <taxon>Actinomycetota</taxon>
        <taxon>Actinomycetes</taxon>
        <taxon>Kitasatosporales</taxon>
        <taxon>Streptomycetaceae</taxon>
        <taxon>Streptantibioticus</taxon>
    </lineage>
</organism>
<keyword evidence="2" id="KW-0472">Membrane</keyword>
<dbReference type="EMBL" id="JANFNH010000008">
    <property type="protein sequence ID" value="MCQ4042536.1"/>
    <property type="molecule type" value="Genomic_DNA"/>
</dbReference>
<protein>
    <recommendedName>
        <fullName evidence="3">DUF6542 domain-containing protein</fullName>
    </recommendedName>
</protein>
<keyword evidence="2" id="KW-1133">Transmembrane helix</keyword>
<sequence length="184" mass="18634">MTGQSAEAPSESMRPPREAARQSRRVPGPRGRAAGGPPRAGAGQAVGRAARTRRNKPGAAPLSGIVLLALALPVAGAFVDELLGSALGWAFAIAAVLAAVLVAMNCTRDGAWLVLSAPPLVVAAITVVTEQLANPSASHGKLATSAVHWAVDAFPAMAAAEVTVIAVLAGRVVRSRRNRRSSGA</sequence>
<feature type="compositionally biased region" description="Low complexity" evidence="1">
    <location>
        <begin position="25"/>
        <end position="49"/>
    </location>
</feature>
<evidence type="ECO:0000259" key="3">
    <source>
        <dbReference type="Pfam" id="PF20177"/>
    </source>
</evidence>
<dbReference type="RefSeq" id="WP_255926819.1">
    <property type="nucleotide sequence ID" value="NZ_JANFNH010000008.1"/>
</dbReference>
<keyword evidence="5" id="KW-1185">Reference proteome</keyword>
<keyword evidence="2" id="KW-0812">Transmembrane</keyword>
<evidence type="ECO:0000313" key="4">
    <source>
        <dbReference type="EMBL" id="MCQ4042536.1"/>
    </source>
</evidence>
<name>A0ABT1PAY6_9ACTN</name>
<feature type="region of interest" description="Disordered" evidence="1">
    <location>
        <begin position="1"/>
        <end position="56"/>
    </location>
</feature>
<dbReference type="InterPro" id="IPR046672">
    <property type="entry name" value="DUF6542"/>
</dbReference>
<evidence type="ECO:0000313" key="5">
    <source>
        <dbReference type="Proteomes" id="UP001206206"/>
    </source>
</evidence>
<dbReference type="Pfam" id="PF20177">
    <property type="entry name" value="DUF6542"/>
    <property type="match status" value="1"/>
</dbReference>
<feature type="domain" description="DUF6542" evidence="3">
    <location>
        <begin position="61"/>
        <end position="177"/>
    </location>
</feature>
<proteinExistence type="predicted"/>
<feature type="transmembrane region" description="Helical" evidence="2">
    <location>
        <begin position="58"/>
        <end position="79"/>
    </location>
</feature>
<feature type="transmembrane region" description="Helical" evidence="2">
    <location>
        <begin position="85"/>
        <end position="104"/>
    </location>
</feature>